<dbReference type="SUPFAM" id="SSF81296">
    <property type="entry name" value="E set domains"/>
    <property type="match status" value="3"/>
</dbReference>
<dbReference type="InterPro" id="IPR014756">
    <property type="entry name" value="Ig_E-set"/>
</dbReference>
<keyword evidence="4" id="KW-0732">Signal</keyword>
<dbReference type="InterPro" id="IPR017853">
    <property type="entry name" value="GH"/>
</dbReference>
<gene>
    <name evidence="7" type="ORF">U472_03040</name>
</gene>
<dbReference type="InterPro" id="IPR045857">
    <property type="entry name" value="O16G_dom_2"/>
</dbReference>
<reference evidence="7 8" key="2">
    <citation type="submission" date="2016-08" db="EMBL/GenBank/DDBJ databases">
        <title>Orenia metallireducens sp. nov. strain Z6, a Novel Metal-reducing Firmicute from the Deep Subsurface.</title>
        <authorList>
            <person name="Maxim B.I."/>
            <person name="Kenneth K."/>
            <person name="Flynn T.M."/>
            <person name="Oloughlin E.J."/>
            <person name="Locke R.A."/>
            <person name="Weber J.R."/>
            <person name="Egan S.M."/>
            <person name="Mackie R.I."/>
            <person name="Cann I.K."/>
        </authorList>
    </citation>
    <scope>NUCLEOTIDE SEQUENCE [LARGE SCALE GENOMIC DNA]</scope>
    <source>
        <strain evidence="7 8">Z6</strain>
    </source>
</reference>
<dbReference type="PRINTS" id="PR00110">
    <property type="entry name" value="ALPHAAMYLASE"/>
</dbReference>
<feature type="domain" description="Glycosyl hydrolase family 13 catalytic" evidence="5">
    <location>
        <begin position="220"/>
        <end position="590"/>
    </location>
</feature>
<keyword evidence="8" id="KW-1185">Reference proteome</keyword>
<dbReference type="SMART" id="SM01065">
    <property type="entry name" value="CBM_2"/>
    <property type="match status" value="1"/>
</dbReference>
<name>A0A1C0AAZ5_9FIRM</name>
<keyword evidence="2" id="KW-0106">Calcium</keyword>
<dbReference type="Gene3D" id="2.60.40.10">
    <property type="entry name" value="Immunoglobulins"/>
    <property type="match status" value="3"/>
</dbReference>
<evidence type="ECO:0000313" key="8">
    <source>
        <dbReference type="Proteomes" id="UP000093514"/>
    </source>
</evidence>
<dbReference type="SMART" id="SM00642">
    <property type="entry name" value="Aamy"/>
    <property type="match status" value="1"/>
</dbReference>
<proteinExistence type="inferred from homology"/>
<comment type="similarity">
    <text evidence="1 3">Belongs to the glycosyl hydrolase 13 family.</text>
</comment>
<evidence type="ECO:0000313" key="7">
    <source>
        <dbReference type="EMBL" id="OCL27549.1"/>
    </source>
</evidence>
<evidence type="ECO:0000259" key="6">
    <source>
        <dbReference type="SMART" id="SM01065"/>
    </source>
</evidence>
<dbReference type="InterPro" id="IPR013783">
    <property type="entry name" value="Ig-like_fold"/>
</dbReference>
<dbReference type="EMBL" id="LWDV01000007">
    <property type="protein sequence ID" value="OCL27549.1"/>
    <property type="molecule type" value="Genomic_DNA"/>
</dbReference>
<comment type="caution">
    <text evidence="7">The sequence shown here is derived from an EMBL/GenBank/DDBJ whole genome shotgun (WGS) entry which is preliminary data.</text>
</comment>
<evidence type="ECO:0000256" key="3">
    <source>
        <dbReference type="RuleBase" id="RU003615"/>
    </source>
</evidence>
<dbReference type="PROSITE" id="PS51257">
    <property type="entry name" value="PROKAR_LIPOPROTEIN"/>
    <property type="match status" value="1"/>
</dbReference>
<dbReference type="OrthoDB" id="9805159at2"/>
<dbReference type="Gene3D" id="3.20.20.80">
    <property type="entry name" value="Glycosidases"/>
    <property type="match status" value="1"/>
</dbReference>
<dbReference type="AlphaFoldDB" id="A0A1C0AAZ5"/>
<dbReference type="CDD" id="cd07184">
    <property type="entry name" value="E_set_Isoamylase_like_N"/>
    <property type="match status" value="1"/>
</dbReference>
<evidence type="ECO:0000256" key="4">
    <source>
        <dbReference type="SAM" id="SignalP"/>
    </source>
</evidence>
<dbReference type="PANTHER" id="PTHR10357:SF179">
    <property type="entry name" value="NEUTRAL AND BASIC AMINO ACID TRANSPORT PROTEIN RBAT"/>
    <property type="match status" value="1"/>
</dbReference>
<dbReference type="Pfam" id="PF00128">
    <property type="entry name" value="Alpha-amylase"/>
    <property type="match status" value="1"/>
</dbReference>
<protein>
    <recommendedName>
        <fullName evidence="9">Alpha-amylase</fullName>
    </recommendedName>
</protein>
<reference evidence="8" key="1">
    <citation type="submission" date="2016-07" db="EMBL/GenBank/DDBJ databases">
        <authorList>
            <person name="Florea S."/>
            <person name="Webb J.S."/>
            <person name="Jaromczyk J."/>
            <person name="Schardl C.L."/>
        </authorList>
    </citation>
    <scope>NUCLEOTIDE SEQUENCE [LARGE SCALE GENOMIC DNA]</scope>
    <source>
        <strain evidence="8">Z6</strain>
    </source>
</reference>
<dbReference type="CDD" id="cd11316">
    <property type="entry name" value="AmyAc_bac2_AmyA"/>
    <property type="match status" value="1"/>
</dbReference>
<dbReference type="GO" id="GO:0009313">
    <property type="term" value="P:oligosaccharide catabolic process"/>
    <property type="evidence" value="ECO:0007669"/>
    <property type="project" value="TreeGrafter"/>
</dbReference>
<dbReference type="GO" id="GO:0043169">
    <property type="term" value="F:cation binding"/>
    <property type="evidence" value="ECO:0007669"/>
    <property type="project" value="InterPro"/>
</dbReference>
<organism evidence="7 8">
    <name type="scientific">Orenia metallireducens</name>
    <dbReference type="NCBI Taxonomy" id="1413210"/>
    <lineage>
        <taxon>Bacteria</taxon>
        <taxon>Bacillati</taxon>
        <taxon>Bacillota</taxon>
        <taxon>Clostridia</taxon>
        <taxon>Halanaerobiales</taxon>
        <taxon>Halobacteroidaceae</taxon>
        <taxon>Orenia</taxon>
    </lineage>
</organism>
<dbReference type="InterPro" id="IPR006046">
    <property type="entry name" value="Alpha_amylase"/>
</dbReference>
<feature type="signal peptide" evidence="4">
    <location>
        <begin position="1"/>
        <end position="19"/>
    </location>
</feature>
<dbReference type="GO" id="GO:2001070">
    <property type="term" value="F:starch binding"/>
    <property type="evidence" value="ECO:0007669"/>
    <property type="project" value="InterPro"/>
</dbReference>
<dbReference type="Proteomes" id="UP000093514">
    <property type="component" value="Unassembled WGS sequence"/>
</dbReference>
<evidence type="ECO:0000256" key="2">
    <source>
        <dbReference type="ARBA" id="ARBA00022837"/>
    </source>
</evidence>
<accession>A0A1C0AAZ5</accession>
<dbReference type="SUPFAM" id="SSF51445">
    <property type="entry name" value="(Trans)glycosidases"/>
    <property type="match status" value="1"/>
</dbReference>
<evidence type="ECO:0008006" key="9">
    <source>
        <dbReference type="Google" id="ProtNLM"/>
    </source>
</evidence>
<dbReference type="RefSeq" id="WP_068715404.1">
    <property type="nucleotide sequence ID" value="NZ_LWDV01000007.1"/>
</dbReference>
<evidence type="ECO:0000259" key="5">
    <source>
        <dbReference type="SMART" id="SM00642"/>
    </source>
</evidence>
<dbReference type="InterPro" id="IPR006047">
    <property type="entry name" value="GH13_cat_dom"/>
</dbReference>
<feature type="chain" id="PRO_5038422021" description="Alpha-amylase" evidence="4">
    <location>
        <begin position="20"/>
        <end position="965"/>
    </location>
</feature>
<dbReference type="Pfam" id="PF16561">
    <property type="entry name" value="AMPK1_CBM"/>
    <property type="match status" value="1"/>
</dbReference>
<dbReference type="InterPro" id="IPR002044">
    <property type="entry name" value="CBM20"/>
</dbReference>
<sequence length="965" mass="110022">MKKRILICLLLGITLLFSACNEEELLQNPAEIVIKVVDEAGEVVANADVNLEGVATAKTDSQGLVAFDDIRQAKLKAIISKSGYDSKEKKLNLTSLSTKLTVELIRTKLDKEDMVIVDANQYIDIDDNMLKFLFKTNPANRINLYLGESSDKLEKVKSNVNYNNQGIKMEGLTPNKTYYYKIEAINGENTISTKVLSFKKMGNTNNWAPAKWARESIFYEVFVRSFYDGNGDQIGDFVGLKEKIPYLKELGVDALWLMPINDSPSYHGYDVVDYYNTNPDYGTLEEFQEFLQAAHDNGIKVIMDLVVNHTSSRNPWFESSAYEEGSQYRDYYVWQDEFDDINEAGPWGQRVWYQRFNKEYYHAVFWSEMPDLNFSNPEVRAEMKKVARFWLDPDNDGDFSDGVDGFRLDAAKHIDDKDGDVTHNWWQEFNTAVKEVNPNAFLVGENWAETDKMARFFEDLDASFNFSLADRMIEVTNGENIDIIKELKEIHAKYSSYSDNFIDATFLRNHDQNRVASELGSDKEKMKLAASLLLTLPGTPFIYYGEEIGQIGTKPDDNIREPFDWYSDAAGNGMTTMDKGGFYHPMAYTKADDGISLEEQQGIEESIFEHYKRLIRVRKSNPAFFSSTNYTKLDISGPNYIYKVESPQHVYDFFVIHNLSNSLQEIAINADAYEMLTATNYNASDILKIPAYGTMILKSTATERELFNVRKVVFSYKVDPSVDKVLLLGDMTSWNSADGLEMKDRDNDGIYEVELKLTPGQYKYQFVTETHTLDPDAPLSSDGKKNQIQITKSDSKETMDYTFSFDLPENVNEGDRVTVAGEFNGWNPQATDMTDRDGDGVYEATLSLSPGEYQYKFVINGGERWISDPKATKYSNDGNRNSIVTVGGHIFSYNPDKNINGIMLIGDMNDWEPFNTILRENTKTGAYEISLWLKPGQYQYQFIELKTEIDPNAEEIDGVNIITVE</sequence>
<dbReference type="InterPro" id="IPR032640">
    <property type="entry name" value="AMPK1_CBM"/>
</dbReference>
<dbReference type="PANTHER" id="PTHR10357">
    <property type="entry name" value="ALPHA-AMYLASE FAMILY MEMBER"/>
    <property type="match status" value="1"/>
</dbReference>
<dbReference type="Gene3D" id="3.90.400.10">
    <property type="entry name" value="Oligo-1,6-glucosidase, Domain 2"/>
    <property type="match status" value="1"/>
</dbReference>
<evidence type="ECO:0000256" key="1">
    <source>
        <dbReference type="ARBA" id="ARBA00008061"/>
    </source>
</evidence>
<dbReference type="GO" id="GO:0004556">
    <property type="term" value="F:alpha-amylase activity"/>
    <property type="evidence" value="ECO:0007669"/>
    <property type="project" value="InterPro"/>
</dbReference>
<feature type="domain" description="CBM20" evidence="6">
    <location>
        <begin position="800"/>
        <end position="894"/>
    </location>
</feature>